<gene>
    <name evidence="1" type="ORF">SAMN05421785_109120</name>
</gene>
<protein>
    <recommendedName>
        <fullName evidence="3">Lipoprotein</fullName>
    </recommendedName>
</protein>
<reference evidence="1 2" key="1">
    <citation type="submission" date="2017-01" db="EMBL/GenBank/DDBJ databases">
        <authorList>
            <person name="Mah S.A."/>
            <person name="Swanson W.J."/>
            <person name="Moy G.W."/>
            <person name="Vacquier V.D."/>
        </authorList>
    </citation>
    <scope>NUCLEOTIDE SEQUENCE [LARGE SCALE GENOMIC DNA]</scope>
    <source>
        <strain evidence="1 2">DSM 18014</strain>
    </source>
</reference>
<dbReference type="RefSeq" id="WP_076394634.1">
    <property type="nucleotide sequence ID" value="NZ_FTOV01000009.1"/>
</dbReference>
<dbReference type="PROSITE" id="PS51257">
    <property type="entry name" value="PROKAR_LIPOPROTEIN"/>
    <property type="match status" value="1"/>
</dbReference>
<proteinExistence type="predicted"/>
<accession>A0A1N7Q7C8</accession>
<organism evidence="1 2">
    <name type="scientific">Chryseobacterium gambrini</name>
    <dbReference type="NCBI Taxonomy" id="373672"/>
    <lineage>
        <taxon>Bacteria</taxon>
        <taxon>Pseudomonadati</taxon>
        <taxon>Bacteroidota</taxon>
        <taxon>Flavobacteriia</taxon>
        <taxon>Flavobacteriales</taxon>
        <taxon>Weeksellaceae</taxon>
        <taxon>Chryseobacterium group</taxon>
        <taxon>Chryseobacterium</taxon>
    </lineage>
</organism>
<sequence length="122" mass="14787">MKSGFFSVFLMFLLSCSEKYSGEITFKNCKVNYPLHDEEKERKINDEAVTNQWEYESALRELALCLCDEYDRKPTKEIRDKIIEIYKYKFEFYNRNDSFEKINFDSILMNRKRIFDPAMIID</sequence>
<evidence type="ECO:0008006" key="3">
    <source>
        <dbReference type="Google" id="ProtNLM"/>
    </source>
</evidence>
<dbReference type="EMBL" id="FTOV01000009">
    <property type="protein sequence ID" value="SIT18716.1"/>
    <property type="molecule type" value="Genomic_DNA"/>
</dbReference>
<dbReference type="OrthoDB" id="1262222at2"/>
<dbReference type="Proteomes" id="UP000185781">
    <property type="component" value="Unassembled WGS sequence"/>
</dbReference>
<evidence type="ECO:0000313" key="2">
    <source>
        <dbReference type="Proteomes" id="UP000185781"/>
    </source>
</evidence>
<dbReference type="AlphaFoldDB" id="A0A1N7Q7C8"/>
<evidence type="ECO:0000313" key="1">
    <source>
        <dbReference type="EMBL" id="SIT18716.1"/>
    </source>
</evidence>
<dbReference type="STRING" id="373672.SAMN05421785_109120"/>
<name>A0A1N7Q7C8_9FLAO</name>